<evidence type="ECO:0000313" key="1">
    <source>
        <dbReference type="EMBL" id="PLS26017.1"/>
    </source>
</evidence>
<dbReference type="Proteomes" id="UP000235034">
    <property type="component" value="Unassembled WGS sequence"/>
</dbReference>
<accession>A0A2N5IVP6</accession>
<sequence length="54" mass="6029">MSTDNFTELVKTALAYALDAFDLTITPRRNETDEPDTEDLKALAARLLGKEDVE</sequence>
<dbReference type="AlphaFoldDB" id="A0A2N5IVP6"/>
<organism evidence="1 2">
    <name type="scientific">Bifidobacterium parmae</name>
    <dbReference type="NCBI Taxonomy" id="361854"/>
    <lineage>
        <taxon>Bacteria</taxon>
        <taxon>Bacillati</taxon>
        <taxon>Actinomycetota</taxon>
        <taxon>Actinomycetes</taxon>
        <taxon>Bifidobacteriales</taxon>
        <taxon>Bifidobacteriaceae</taxon>
        <taxon>Bifidobacterium</taxon>
    </lineage>
</organism>
<proteinExistence type="predicted"/>
<dbReference type="EMBL" id="NMWT01000036">
    <property type="protein sequence ID" value="PLS26017.1"/>
    <property type="molecule type" value="Genomic_DNA"/>
</dbReference>
<reference evidence="1 2" key="1">
    <citation type="submission" date="2017-07" db="EMBL/GenBank/DDBJ databases">
        <title>Bifidobacterium novel species.</title>
        <authorList>
            <person name="Lugli G.A."/>
            <person name="Milani C."/>
            <person name="Duranti S."/>
            <person name="Mangifesta M."/>
        </authorList>
    </citation>
    <scope>NUCLEOTIDE SEQUENCE [LARGE SCALE GENOMIC DNA]</scope>
    <source>
        <strain evidence="1 2">77</strain>
    </source>
</reference>
<comment type="caution">
    <text evidence="1">The sequence shown here is derived from an EMBL/GenBank/DDBJ whole genome shotgun (WGS) entry which is preliminary data.</text>
</comment>
<evidence type="ECO:0000313" key="2">
    <source>
        <dbReference type="Proteomes" id="UP000235034"/>
    </source>
</evidence>
<gene>
    <name evidence="1" type="ORF">Uis4E_2192</name>
</gene>
<name>A0A2N5IVP6_9BIFI</name>
<dbReference type="RefSeq" id="WP_165784979.1">
    <property type="nucleotide sequence ID" value="NZ_NMWT01000036.1"/>
</dbReference>
<keyword evidence="2" id="KW-1185">Reference proteome</keyword>
<protein>
    <submittedName>
        <fullName evidence="1">Uncharacterized protein</fullName>
    </submittedName>
</protein>